<comment type="function">
    <text evidence="8">Catalyzes the deamination of various vicinal amino-alcohols to oxo compounds. Allows this organism to utilize ethanolamine as the sole source of nitrogen and carbon in the presence of external vitamin B12.</text>
</comment>
<reference evidence="11" key="2">
    <citation type="submission" date="2017-12" db="EMBL/GenBank/DDBJ databases">
        <title>Genome sequencing and analysis.</title>
        <authorList>
            <person name="Huang Y.-T."/>
        </authorList>
    </citation>
    <scope>NUCLEOTIDE SEQUENCE</scope>
    <source>
        <strain evidence="11">VGH116</strain>
    </source>
</reference>
<dbReference type="GO" id="GO:0031419">
    <property type="term" value="F:cobalamin binding"/>
    <property type="evidence" value="ECO:0007669"/>
    <property type="project" value="UniProtKB-UniRule"/>
</dbReference>
<evidence type="ECO:0000256" key="3">
    <source>
        <dbReference type="ARBA" id="ARBA00023285"/>
    </source>
</evidence>
<dbReference type="AlphaFoldDB" id="A0A0A5UEZ4"/>
<dbReference type="GO" id="GO:0009350">
    <property type="term" value="C:ethanolamine ammonia-lyase complex"/>
    <property type="evidence" value="ECO:0007669"/>
    <property type="project" value="UniProtKB-UniRule"/>
</dbReference>
<evidence type="ECO:0000313" key="10">
    <source>
        <dbReference type="EMBL" id="HAT3810473.1"/>
    </source>
</evidence>
<feature type="binding site" evidence="8">
    <location>
        <position position="260"/>
    </location>
    <ligand>
        <name>adenosylcob(III)alamin</name>
        <dbReference type="ChEBI" id="CHEBI:18408"/>
    </ligand>
</feature>
<comment type="cofactor">
    <cofactor evidence="8">
        <name>adenosylcob(III)alamin</name>
        <dbReference type="ChEBI" id="CHEBI:18408"/>
    </cofactor>
    <text evidence="8">Binds between the large and small subunits.</text>
</comment>
<dbReference type="GO" id="GO:0046336">
    <property type="term" value="P:ethanolamine catabolic process"/>
    <property type="evidence" value="ECO:0007669"/>
    <property type="project" value="UniProtKB-UniRule"/>
</dbReference>
<keyword evidence="3 8" id="KW-0170">Cobalt</keyword>
<dbReference type="FunFam" id="3.40.50.11240:FF:000001">
    <property type="entry name" value="Ethanolamine ammonia-lyase light chain"/>
    <property type="match status" value="1"/>
</dbReference>
<keyword evidence="4 8" id="KW-1283">Bacterial microcompartment</keyword>
<dbReference type="InterPro" id="IPR042251">
    <property type="entry name" value="EutC_C"/>
</dbReference>
<evidence type="ECO:0000256" key="1">
    <source>
        <dbReference type="ARBA" id="ARBA00022628"/>
    </source>
</evidence>
<dbReference type="EMBL" id="PKLF01000001">
    <property type="protein sequence ID" value="MBE8611072.1"/>
    <property type="molecule type" value="Genomic_DNA"/>
</dbReference>
<dbReference type="Gene3D" id="3.40.50.11240">
    <property type="entry name" value="Ethanolamine ammonia-lyase light chain (EutC)"/>
    <property type="match status" value="1"/>
</dbReference>
<dbReference type="EC" id="4.3.1.7" evidence="6 8"/>
<reference evidence="12 13" key="1">
    <citation type="submission" date="2017-08" db="EMBL/GenBank/DDBJ databases">
        <title>Draft genome sequence of pheromone producing symbiont Morganella morganii, of the female New Zealand grass grub Costelytra giveni.</title>
        <authorList>
            <person name="Laugraud A."/>
            <person name="Young S.D."/>
            <person name="Hurst M.H."/>
        </authorList>
    </citation>
    <scope>NUCLEOTIDE SEQUENCE [LARGE SCALE GENOMIC DNA]</scope>
    <source>
        <strain evidence="12 13">MMsCG</strain>
    </source>
</reference>
<evidence type="ECO:0000256" key="8">
    <source>
        <dbReference type="HAMAP-Rule" id="MF_00601"/>
    </source>
</evidence>
<dbReference type="NCBIfam" id="NF003971">
    <property type="entry name" value="PRK05465.1"/>
    <property type="match status" value="1"/>
</dbReference>
<reference evidence="9" key="5">
    <citation type="submission" date="2024-02" db="EMBL/GenBank/DDBJ databases">
        <authorList>
            <consortium name="Clinical and Environmental Microbiology Branch: Whole genome sequencing antimicrobial resistance pathogens in the healthcare setting"/>
        </authorList>
    </citation>
    <scope>NUCLEOTIDE SEQUENCE</scope>
    <source>
        <strain evidence="9">2023KU-00017</strain>
    </source>
</reference>
<dbReference type="Proteomes" id="UP000865968">
    <property type="component" value="Unassembled WGS sequence"/>
</dbReference>
<dbReference type="GO" id="GO:0008851">
    <property type="term" value="F:ethanolamine ammonia-lyase activity"/>
    <property type="evidence" value="ECO:0007669"/>
    <property type="project" value="UniProtKB-UniRule"/>
</dbReference>
<comment type="subunit">
    <text evidence="8">The basic unit is a heterodimer which dimerizes to form tetramers. The heterotetramers trimerize; 6 large subunits form a core ring with 6 small subunits projecting outwards.</text>
</comment>
<evidence type="ECO:0000256" key="4">
    <source>
        <dbReference type="ARBA" id="ARBA00024446"/>
    </source>
</evidence>
<dbReference type="Gene3D" id="6.10.250.2060">
    <property type="match status" value="1"/>
</dbReference>
<evidence type="ECO:0000256" key="5">
    <source>
        <dbReference type="ARBA" id="ARBA00052081"/>
    </source>
</evidence>
<dbReference type="EMBL" id="ABKJEP030000037">
    <property type="protein sequence ID" value="EMO9457240.1"/>
    <property type="molecule type" value="Genomic_DNA"/>
</dbReference>
<comment type="catalytic activity">
    <reaction evidence="5 8">
        <text>ethanolamine = acetaldehyde + NH4(+)</text>
        <dbReference type="Rhea" id="RHEA:15313"/>
        <dbReference type="ChEBI" id="CHEBI:15343"/>
        <dbReference type="ChEBI" id="CHEBI:28938"/>
        <dbReference type="ChEBI" id="CHEBI:57603"/>
        <dbReference type="EC" id="4.3.1.7"/>
    </reaction>
</comment>
<comment type="pathway">
    <text evidence="8">Amine and polyamine degradation; ethanolamine degradation.</text>
</comment>
<proteinExistence type="inferred from homology"/>
<dbReference type="STRING" id="582.AL531_00325"/>
<comment type="caution">
    <text evidence="12">The sequence shown here is derived from an EMBL/GenBank/DDBJ whole genome shotgun (WGS) entry which is preliminary data.</text>
</comment>
<dbReference type="UniPathway" id="UPA00560"/>
<protein>
    <recommendedName>
        <fullName evidence="7 8">Ethanolamine ammonia-lyase small subunit</fullName>
        <shortName evidence="8">EAL small subunit</shortName>
        <ecNumber evidence="6 8">4.3.1.7</ecNumber>
    </recommendedName>
</protein>
<dbReference type="PIRSF" id="PIRSF018982">
    <property type="entry name" value="EutC"/>
    <property type="match status" value="1"/>
</dbReference>
<organism evidence="12 13">
    <name type="scientific">Morganella morganii</name>
    <name type="common">Proteus morganii</name>
    <dbReference type="NCBI Taxonomy" id="582"/>
    <lineage>
        <taxon>Bacteria</taxon>
        <taxon>Pseudomonadati</taxon>
        <taxon>Pseudomonadota</taxon>
        <taxon>Gammaproteobacteria</taxon>
        <taxon>Enterobacterales</taxon>
        <taxon>Morganellaceae</taxon>
        <taxon>Morganella</taxon>
    </lineage>
</organism>
<reference evidence="10" key="4">
    <citation type="submission" date="2020-10" db="EMBL/GenBank/DDBJ databases">
        <authorList>
            <consortium name="NCBI Pathogen Detection Project"/>
        </authorList>
    </citation>
    <scope>NUCLEOTIDE SEQUENCE</scope>
    <source>
        <strain evidence="10">Morganella morganii ARLG-3209</strain>
    </source>
</reference>
<evidence type="ECO:0000313" key="9">
    <source>
        <dbReference type="EMBL" id="EMO9457240.1"/>
    </source>
</evidence>
<dbReference type="GeneID" id="93361651"/>
<dbReference type="PANTHER" id="PTHR39330:SF1">
    <property type="entry name" value="ETHANOLAMINE AMMONIA-LYASE SMALL SUBUNIT"/>
    <property type="match status" value="1"/>
</dbReference>
<accession>A0A0A5UEZ4</accession>
<comment type="subcellular location">
    <subcellularLocation>
        <location evidence="8">Bacterial microcompartment</location>
    </subcellularLocation>
</comment>
<comment type="similarity">
    <text evidence="8">Belongs to the EutC family.</text>
</comment>
<dbReference type="Gene3D" id="6.10.140.690">
    <property type="match status" value="1"/>
</dbReference>
<dbReference type="InterPro" id="IPR009246">
    <property type="entry name" value="EutC"/>
</dbReference>
<dbReference type="EMBL" id="NRQY01000001">
    <property type="protein sequence ID" value="RUT66703.1"/>
    <property type="molecule type" value="Genomic_DNA"/>
</dbReference>
<feature type="binding site" evidence="8">
    <location>
        <position position="230"/>
    </location>
    <ligand>
        <name>adenosylcob(III)alamin</name>
        <dbReference type="ChEBI" id="CHEBI:18408"/>
    </ligand>
</feature>
<evidence type="ECO:0000313" key="13">
    <source>
        <dbReference type="Proteomes" id="UP000286908"/>
    </source>
</evidence>
<dbReference type="Proteomes" id="UP000650477">
    <property type="component" value="Unassembled WGS sequence"/>
</dbReference>
<keyword evidence="2 8" id="KW-0456">Lyase</keyword>
<dbReference type="EMBL" id="DACSWI010000012">
    <property type="protein sequence ID" value="HAT3810473.1"/>
    <property type="molecule type" value="Genomic_DNA"/>
</dbReference>
<evidence type="ECO:0000313" key="12">
    <source>
        <dbReference type="EMBL" id="RUT66703.1"/>
    </source>
</evidence>
<sequence>MDQKQINDIVRSVMAQMGHTGENVQAVAAATQAVLNQGNTSVESVEWDLGSPEAKQWIGVQNPHRAEVLQELRNSTGSRVCSGRAGVRPRTQSLLRFLADHSRSKDTVLKEVPAEWVKKQNLLELQSEITDKNQYLTRPDMGRILNKESIELLKTKCVQAPDVQVIISDGLSTDAITANYDEILPPLMKGLEQSGLKVGTPFFVRYGRVKIEDQAGEVLGAKVVILLVGERPGLGQSESLSCYAVYSPTVAGTVEADRTCISNIHRAGTPPVEAAAVIVDLAKRMLEQKASGINMNR</sequence>
<dbReference type="Pfam" id="PF05985">
    <property type="entry name" value="EutC"/>
    <property type="match status" value="1"/>
</dbReference>
<dbReference type="OrthoDB" id="114248at2"/>
<reference evidence="10" key="3">
    <citation type="journal article" date="2018" name="Genome Biol.">
        <title>SKESA: strategic k-mer extension for scrupulous assemblies.</title>
        <authorList>
            <person name="Souvorov A."/>
            <person name="Agarwala R."/>
            <person name="Lipman D.J."/>
        </authorList>
    </citation>
    <scope>NUCLEOTIDE SEQUENCE</scope>
    <source>
        <strain evidence="10">Morganella morganii ARLG-3209</strain>
    </source>
</reference>
<dbReference type="HAMAP" id="MF_00601">
    <property type="entry name" value="EutC"/>
    <property type="match status" value="1"/>
</dbReference>
<evidence type="ECO:0000313" key="11">
    <source>
        <dbReference type="EMBL" id="MBE8611072.1"/>
    </source>
</evidence>
<dbReference type="RefSeq" id="WP_004236091.1">
    <property type="nucleotide sequence ID" value="NZ_ABGYJJ040000001.1"/>
</dbReference>
<evidence type="ECO:0000256" key="2">
    <source>
        <dbReference type="ARBA" id="ARBA00023239"/>
    </source>
</evidence>
<dbReference type="Proteomes" id="UP000286908">
    <property type="component" value="Unassembled WGS sequence"/>
</dbReference>
<dbReference type="PANTHER" id="PTHR39330">
    <property type="entry name" value="ETHANOLAMINE AMMONIA-LYASE LIGHT CHAIN"/>
    <property type="match status" value="1"/>
</dbReference>
<dbReference type="GO" id="GO:0006520">
    <property type="term" value="P:amino acid metabolic process"/>
    <property type="evidence" value="ECO:0007669"/>
    <property type="project" value="InterPro"/>
</dbReference>
<feature type="binding site" evidence="8">
    <location>
        <position position="209"/>
    </location>
    <ligand>
        <name>adenosylcob(III)alamin</name>
        <dbReference type="ChEBI" id="CHEBI:18408"/>
    </ligand>
</feature>
<gene>
    <name evidence="8 9" type="primary">eutC</name>
    <name evidence="12" type="ORF">CKG00_10160</name>
    <name evidence="11" type="ORF">CYG68_01325</name>
    <name evidence="10" type="ORF">I8608_003368</name>
    <name evidence="9" type="ORF">PN925_002625</name>
</gene>
<name>A0A0A5UEZ4_MORMO</name>
<evidence type="ECO:0000256" key="6">
    <source>
        <dbReference type="ARBA" id="ARBA00067005"/>
    </source>
</evidence>
<keyword evidence="1 8" id="KW-0846">Cobalamin</keyword>
<evidence type="ECO:0000256" key="7">
    <source>
        <dbReference type="ARBA" id="ARBA00069181"/>
    </source>
</evidence>
<dbReference type="GO" id="GO:0031471">
    <property type="term" value="C:ethanolamine degradation polyhedral organelle"/>
    <property type="evidence" value="ECO:0007669"/>
    <property type="project" value="UniProtKB-UniRule"/>
</dbReference>